<comment type="caution">
    <text evidence="1">The sequence shown here is derived from an EMBL/GenBank/DDBJ whole genome shotgun (WGS) entry which is preliminary data.</text>
</comment>
<dbReference type="AlphaFoldDB" id="A0A9W6RRB2"/>
<protein>
    <submittedName>
        <fullName evidence="1">Uncharacterized protein</fullName>
    </submittedName>
</protein>
<evidence type="ECO:0000313" key="2">
    <source>
        <dbReference type="Proteomes" id="UP001165135"/>
    </source>
</evidence>
<name>A0A9W6RRB2_9ACTN</name>
<gene>
    <name evidence="1" type="ORF">Airi01_086100</name>
</gene>
<reference evidence="1" key="1">
    <citation type="submission" date="2023-03" db="EMBL/GenBank/DDBJ databases">
        <title>Actinoallomurus iriomotensis NBRC 103681.</title>
        <authorList>
            <person name="Ichikawa N."/>
            <person name="Sato H."/>
            <person name="Tonouchi N."/>
        </authorList>
    </citation>
    <scope>NUCLEOTIDE SEQUENCE</scope>
    <source>
        <strain evidence="1">NBRC 103681</strain>
    </source>
</reference>
<dbReference type="EMBL" id="BSTJ01000014">
    <property type="protein sequence ID" value="GLY80343.1"/>
    <property type="molecule type" value="Genomic_DNA"/>
</dbReference>
<evidence type="ECO:0000313" key="1">
    <source>
        <dbReference type="EMBL" id="GLY80343.1"/>
    </source>
</evidence>
<organism evidence="1 2">
    <name type="scientific">Actinoallomurus iriomotensis</name>
    <dbReference type="NCBI Taxonomy" id="478107"/>
    <lineage>
        <taxon>Bacteria</taxon>
        <taxon>Bacillati</taxon>
        <taxon>Actinomycetota</taxon>
        <taxon>Actinomycetes</taxon>
        <taxon>Streptosporangiales</taxon>
        <taxon>Thermomonosporaceae</taxon>
        <taxon>Actinoallomurus</taxon>
    </lineage>
</organism>
<dbReference type="Proteomes" id="UP001165135">
    <property type="component" value="Unassembled WGS sequence"/>
</dbReference>
<accession>A0A9W6RRB2</accession>
<proteinExistence type="predicted"/>
<sequence length="73" mass="8683">MYWVCYAWHELRVVDNDDTSLKTPDRIEQSILIGVRPETRLNSRFAFQCAQRGPARADPRQRYGAFVERRIQQ</sequence>